<evidence type="ECO:0000256" key="2">
    <source>
        <dbReference type="ARBA" id="ARBA00007092"/>
    </source>
</evidence>
<reference evidence="12 13" key="1">
    <citation type="submission" date="2023-10" db="EMBL/GenBank/DDBJ databases">
        <authorList>
            <person name="Maclean D."/>
            <person name="Macfadyen A."/>
        </authorList>
    </citation>
    <scope>NUCLEOTIDE SEQUENCE [LARGE SCALE GENOMIC DNA]</scope>
</reference>
<dbReference type="PANTHER" id="PTHR22748">
    <property type="entry name" value="AP ENDONUCLEASE"/>
    <property type="match status" value="1"/>
</dbReference>
<feature type="site" description="Interaction with DNA substrate" evidence="8">
    <location>
        <position position="261"/>
    </location>
</feature>
<evidence type="ECO:0000256" key="8">
    <source>
        <dbReference type="PIRSR" id="PIRSR604808-3"/>
    </source>
</evidence>
<keyword evidence="7" id="KW-0464">Manganese</keyword>
<evidence type="ECO:0000256" key="7">
    <source>
        <dbReference type="PIRSR" id="PIRSR604808-2"/>
    </source>
</evidence>
<dbReference type="PROSITE" id="PS51435">
    <property type="entry name" value="AP_NUCLEASE_F1_4"/>
    <property type="match status" value="1"/>
</dbReference>
<keyword evidence="9" id="KW-0227">DNA damage</keyword>
<dbReference type="EMBL" id="CAUYUE010000002">
    <property type="protein sequence ID" value="CAK0743971.1"/>
    <property type="molecule type" value="Genomic_DNA"/>
</dbReference>
<dbReference type="NCBIfam" id="TIGR00633">
    <property type="entry name" value="xth"/>
    <property type="match status" value="1"/>
</dbReference>
<evidence type="ECO:0000256" key="1">
    <source>
        <dbReference type="ARBA" id="ARBA00001936"/>
    </source>
</evidence>
<evidence type="ECO:0000256" key="10">
    <source>
        <dbReference type="SAM" id="MobiDB-lite"/>
    </source>
</evidence>
<feature type="active site" evidence="6">
    <location>
        <position position="121"/>
    </location>
</feature>
<feature type="active site" description="Proton acceptor" evidence="6">
    <location>
        <position position="261"/>
    </location>
</feature>
<name>A0AAV1HUP4_9CHLO</name>
<keyword evidence="3 7" id="KW-0479">Metal-binding</keyword>
<evidence type="ECO:0000256" key="6">
    <source>
        <dbReference type="PIRSR" id="PIRSR604808-1"/>
    </source>
</evidence>
<dbReference type="GO" id="GO:0046872">
    <property type="term" value="F:metal ion binding"/>
    <property type="evidence" value="ECO:0007669"/>
    <property type="project" value="UniProtKB-KW"/>
</dbReference>
<dbReference type="GO" id="GO:0005634">
    <property type="term" value="C:nucleus"/>
    <property type="evidence" value="ECO:0007669"/>
    <property type="project" value="TreeGrafter"/>
</dbReference>
<sequence length="531" mass="57145">MRIFCWNINALVPTIPNFRLTHGSLKGFFEHQQADVICFQETKLQSEEKLTADLACVDCFESFWTFSRDKKGYSGVATFVAKAFSPVAAQIDCLGSGEEDIDREGRCVLTDLGAFVLINVYAPNAGDRRSDGVRVEFKVRFLEALKRKADILRDSGREVIIVGDLNVAASQADVHKKLVHDRMYSAPEKEALQALLSEYTDIWRQLHPDADTVFTVWDEKTSARVFNEGVRIDYALLSPGLLQQVVSCEVISTLPPKWSDHAALVVELRDIPAVQPHPPCALSSLRMKRFAMPKASIASMFAKRLASDGTGTALPAAKRSKVEAAAAEPATDAKAASTSAPDSHDSVALPAAQCLEDSRASNAAPPAEHAKVKAAFAGLDSKAGLAASQPGALQESSAAQACAMKGEMPRHLQESRPAAPSCTHQHDTSGIATVTGKVKDVEGQHSRWSTSDGALQSQQVQPMSSNGLAAHVDASKDESTEDAAVRSEGQALHSRAPRKAKRSQHRTKSTAGVPPAGPKQKSIRGFFAAQQ</sequence>
<comment type="similarity">
    <text evidence="2 9">Belongs to the DNA repair enzymes AP/ExoA family.</text>
</comment>
<dbReference type="AlphaFoldDB" id="A0AAV1HUP4"/>
<comment type="caution">
    <text evidence="12">The sequence shown here is derived from an EMBL/GenBank/DDBJ whole genome shotgun (WGS) entry which is preliminary data.</text>
</comment>
<evidence type="ECO:0000313" key="12">
    <source>
        <dbReference type="EMBL" id="CAK0743971.1"/>
    </source>
</evidence>
<dbReference type="InterPro" id="IPR005135">
    <property type="entry name" value="Endo/exonuclease/phosphatase"/>
</dbReference>
<feature type="binding site" evidence="7">
    <location>
        <position position="261"/>
    </location>
    <ligand>
        <name>Mg(2+)</name>
        <dbReference type="ChEBI" id="CHEBI:18420"/>
        <label>1</label>
    </ligand>
</feature>
<dbReference type="PANTHER" id="PTHR22748:SF4">
    <property type="entry name" value="DNA-(APURINIC OR APYRIMIDINIC SITE) ENDONUCLEASE 2"/>
    <property type="match status" value="1"/>
</dbReference>
<dbReference type="InterPro" id="IPR004808">
    <property type="entry name" value="AP_endonuc_1"/>
</dbReference>
<feature type="compositionally biased region" description="Basic residues" evidence="10">
    <location>
        <begin position="495"/>
        <end position="508"/>
    </location>
</feature>
<dbReference type="GO" id="GO:0003906">
    <property type="term" value="F:DNA-(apurinic or apyrimidinic site) endonuclease activity"/>
    <property type="evidence" value="ECO:0007669"/>
    <property type="project" value="TreeGrafter"/>
</dbReference>
<dbReference type="InterPro" id="IPR020848">
    <property type="entry name" value="AP_endonuclease_F1_CS"/>
</dbReference>
<dbReference type="EC" id="3.1.-.-" evidence="9"/>
<protein>
    <recommendedName>
        <fullName evidence="9">DNA-(apurinic or apyrimidinic site) endonuclease</fullName>
        <ecNumber evidence="9">3.1.-.-</ecNumber>
    </recommendedName>
</protein>
<keyword evidence="4" id="KW-0378">Hydrolase</keyword>
<proteinExistence type="inferred from homology"/>
<feature type="compositionally biased region" description="Low complexity" evidence="10">
    <location>
        <begin position="323"/>
        <end position="336"/>
    </location>
</feature>
<feature type="compositionally biased region" description="Polar residues" evidence="10">
    <location>
        <begin position="446"/>
        <end position="467"/>
    </location>
</feature>
<evidence type="ECO:0000256" key="3">
    <source>
        <dbReference type="ARBA" id="ARBA00022723"/>
    </source>
</evidence>
<dbReference type="GO" id="GO:0003677">
    <property type="term" value="F:DNA binding"/>
    <property type="evidence" value="ECO:0007669"/>
    <property type="project" value="InterPro"/>
</dbReference>
<feature type="region of interest" description="Disordered" evidence="10">
    <location>
        <begin position="398"/>
        <end position="531"/>
    </location>
</feature>
<dbReference type="GO" id="GO:0008081">
    <property type="term" value="F:phosphoric diester hydrolase activity"/>
    <property type="evidence" value="ECO:0007669"/>
    <property type="project" value="TreeGrafter"/>
</dbReference>
<dbReference type="InterPro" id="IPR036691">
    <property type="entry name" value="Endo/exonu/phosph_ase_sf"/>
</dbReference>
<feature type="binding site" evidence="7">
    <location>
        <position position="7"/>
    </location>
    <ligand>
        <name>Mg(2+)</name>
        <dbReference type="ChEBI" id="CHEBI:18420"/>
        <label>1</label>
    </ligand>
</feature>
<evidence type="ECO:0000259" key="11">
    <source>
        <dbReference type="Pfam" id="PF03372"/>
    </source>
</evidence>
<dbReference type="PROSITE" id="PS00728">
    <property type="entry name" value="AP_NUCLEASE_F1_3"/>
    <property type="match status" value="1"/>
</dbReference>
<feature type="binding site" evidence="7">
    <location>
        <position position="260"/>
    </location>
    <ligand>
        <name>Mg(2+)</name>
        <dbReference type="ChEBI" id="CHEBI:18420"/>
        <label>1</label>
    </ligand>
</feature>
<keyword evidence="5 7" id="KW-0460">Magnesium</keyword>
<keyword evidence="13" id="KW-1185">Reference proteome</keyword>
<feature type="region of interest" description="Disordered" evidence="10">
    <location>
        <begin position="312"/>
        <end position="346"/>
    </location>
</feature>
<dbReference type="Pfam" id="PF03372">
    <property type="entry name" value="Exo_endo_phos"/>
    <property type="match status" value="1"/>
</dbReference>
<evidence type="ECO:0000313" key="13">
    <source>
        <dbReference type="Proteomes" id="UP001314263"/>
    </source>
</evidence>
<dbReference type="GO" id="GO:0008311">
    <property type="term" value="F:double-stranded DNA 3'-5' DNA exonuclease activity"/>
    <property type="evidence" value="ECO:0007669"/>
    <property type="project" value="TreeGrafter"/>
</dbReference>
<gene>
    <name evidence="12" type="ORF">CVIRNUC_001511</name>
</gene>
<feature type="binding site" evidence="7">
    <location>
        <position position="41"/>
    </location>
    <ligand>
        <name>Mg(2+)</name>
        <dbReference type="ChEBI" id="CHEBI:18420"/>
        <label>1</label>
    </ligand>
</feature>
<keyword evidence="9" id="KW-0234">DNA repair</keyword>
<evidence type="ECO:0000256" key="4">
    <source>
        <dbReference type="ARBA" id="ARBA00022801"/>
    </source>
</evidence>
<dbReference type="SUPFAM" id="SSF56219">
    <property type="entry name" value="DNase I-like"/>
    <property type="match status" value="1"/>
</dbReference>
<feature type="active site" description="Proton donor/acceptor" evidence="6">
    <location>
        <position position="164"/>
    </location>
</feature>
<feature type="domain" description="Endonuclease/exonuclease/phosphatase" evidence="11">
    <location>
        <begin position="6"/>
        <end position="261"/>
    </location>
</feature>
<feature type="binding site" evidence="7">
    <location>
        <position position="166"/>
    </location>
    <ligand>
        <name>Mg(2+)</name>
        <dbReference type="ChEBI" id="CHEBI:18420"/>
        <label>1</label>
    </ligand>
</feature>
<dbReference type="GO" id="GO:0006284">
    <property type="term" value="P:base-excision repair"/>
    <property type="evidence" value="ECO:0007669"/>
    <property type="project" value="TreeGrafter"/>
</dbReference>
<evidence type="ECO:0000256" key="5">
    <source>
        <dbReference type="ARBA" id="ARBA00022842"/>
    </source>
</evidence>
<accession>A0AAV1HUP4</accession>
<dbReference type="Gene3D" id="3.60.10.10">
    <property type="entry name" value="Endonuclease/exonuclease/phosphatase"/>
    <property type="match status" value="1"/>
</dbReference>
<feature type="site" description="Important for catalytic activity" evidence="8">
    <location>
        <position position="233"/>
    </location>
</feature>
<comment type="cofactor">
    <cofactor evidence="7 9">
        <name>Mg(2+)</name>
        <dbReference type="ChEBI" id="CHEBI:18420"/>
    </cofactor>
    <cofactor evidence="7 9">
        <name>Mn(2+)</name>
        <dbReference type="ChEBI" id="CHEBI:29035"/>
    </cofactor>
    <text evidence="7 9">Probably binds two magnesium or manganese ions per subunit.</text>
</comment>
<feature type="site" description="Transition state stabilizer" evidence="8">
    <location>
        <position position="166"/>
    </location>
</feature>
<evidence type="ECO:0000256" key="9">
    <source>
        <dbReference type="RuleBase" id="RU362131"/>
    </source>
</evidence>
<organism evidence="12 13">
    <name type="scientific">Coccomyxa viridis</name>
    <dbReference type="NCBI Taxonomy" id="1274662"/>
    <lineage>
        <taxon>Eukaryota</taxon>
        <taxon>Viridiplantae</taxon>
        <taxon>Chlorophyta</taxon>
        <taxon>core chlorophytes</taxon>
        <taxon>Trebouxiophyceae</taxon>
        <taxon>Trebouxiophyceae incertae sedis</taxon>
        <taxon>Coccomyxaceae</taxon>
        <taxon>Coccomyxa</taxon>
    </lineage>
</organism>
<feature type="binding site" evidence="7">
    <location>
        <position position="164"/>
    </location>
    <ligand>
        <name>Mg(2+)</name>
        <dbReference type="ChEBI" id="CHEBI:18420"/>
        <label>1</label>
    </ligand>
</feature>
<dbReference type="Proteomes" id="UP001314263">
    <property type="component" value="Unassembled WGS sequence"/>
</dbReference>
<comment type="cofactor">
    <cofactor evidence="1">
        <name>Mn(2+)</name>
        <dbReference type="ChEBI" id="CHEBI:29035"/>
    </cofactor>
</comment>